<evidence type="ECO:0000313" key="10">
    <source>
        <dbReference type="Proteomes" id="UP001305779"/>
    </source>
</evidence>
<name>A0ABR0EGW4_ZASCE</name>
<dbReference type="PROSITE" id="PS00463">
    <property type="entry name" value="ZN2_CY6_FUNGAL_1"/>
    <property type="match status" value="1"/>
</dbReference>
<accession>A0ABR0EGW4</accession>
<feature type="compositionally biased region" description="Polar residues" evidence="7">
    <location>
        <begin position="115"/>
        <end position="129"/>
    </location>
</feature>
<reference evidence="9 10" key="1">
    <citation type="journal article" date="2023" name="G3 (Bethesda)">
        <title>A chromosome-level genome assembly of Zasmidium syzygii isolated from banana leaves.</title>
        <authorList>
            <person name="van Westerhoven A.C."/>
            <person name="Mehrabi R."/>
            <person name="Talebi R."/>
            <person name="Steentjes M.B.F."/>
            <person name="Corcolon B."/>
            <person name="Chong P.A."/>
            <person name="Kema G.H.J."/>
            <person name="Seidl M.F."/>
        </authorList>
    </citation>
    <scope>NUCLEOTIDE SEQUENCE [LARGE SCALE GENOMIC DNA]</scope>
    <source>
        <strain evidence="9 10">P124</strain>
    </source>
</reference>
<feature type="domain" description="Zn(2)-C6 fungal-type" evidence="8">
    <location>
        <begin position="23"/>
        <end position="52"/>
    </location>
</feature>
<dbReference type="PANTHER" id="PTHR47540">
    <property type="entry name" value="THIAMINE REPRESSIBLE GENES REGULATORY PROTEIN THI5"/>
    <property type="match status" value="1"/>
</dbReference>
<proteinExistence type="predicted"/>
<dbReference type="EMBL" id="JAXOVC010000006">
    <property type="protein sequence ID" value="KAK4500752.1"/>
    <property type="molecule type" value="Genomic_DNA"/>
</dbReference>
<dbReference type="InterPro" id="IPR001138">
    <property type="entry name" value="Zn2Cys6_DnaBD"/>
</dbReference>
<evidence type="ECO:0000256" key="5">
    <source>
        <dbReference type="ARBA" id="ARBA00023163"/>
    </source>
</evidence>
<feature type="region of interest" description="Disordered" evidence="7">
    <location>
        <begin position="1"/>
        <end position="20"/>
    </location>
</feature>
<evidence type="ECO:0000256" key="1">
    <source>
        <dbReference type="ARBA" id="ARBA00004123"/>
    </source>
</evidence>
<comment type="caution">
    <text evidence="9">The sequence shown here is derived from an EMBL/GenBank/DDBJ whole genome shotgun (WGS) entry which is preliminary data.</text>
</comment>
<keyword evidence="10" id="KW-1185">Reference proteome</keyword>
<keyword evidence="6" id="KW-0539">Nucleus</keyword>
<keyword evidence="2" id="KW-0479">Metal-binding</keyword>
<protein>
    <recommendedName>
        <fullName evidence="8">Zn(2)-C6 fungal-type domain-containing protein</fullName>
    </recommendedName>
</protein>
<dbReference type="CDD" id="cd12148">
    <property type="entry name" value="fungal_TF_MHR"/>
    <property type="match status" value="1"/>
</dbReference>
<comment type="subcellular location">
    <subcellularLocation>
        <location evidence="1">Nucleus</location>
    </subcellularLocation>
</comment>
<dbReference type="SMART" id="SM00066">
    <property type="entry name" value="GAL4"/>
    <property type="match status" value="1"/>
</dbReference>
<feature type="region of interest" description="Disordered" evidence="7">
    <location>
        <begin position="152"/>
        <end position="176"/>
    </location>
</feature>
<evidence type="ECO:0000256" key="4">
    <source>
        <dbReference type="ARBA" id="ARBA00023125"/>
    </source>
</evidence>
<dbReference type="CDD" id="cd00067">
    <property type="entry name" value="GAL4"/>
    <property type="match status" value="1"/>
</dbReference>
<evidence type="ECO:0000256" key="2">
    <source>
        <dbReference type="ARBA" id="ARBA00022723"/>
    </source>
</evidence>
<dbReference type="SUPFAM" id="SSF57701">
    <property type="entry name" value="Zn2/Cys6 DNA-binding domain"/>
    <property type="match status" value="1"/>
</dbReference>
<dbReference type="PANTHER" id="PTHR47540:SF6">
    <property type="entry name" value="ZN(II)2CYS6 TRANSCRIPTION FACTOR (EUROFUNG)"/>
    <property type="match status" value="1"/>
</dbReference>
<keyword evidence="5" id="KW-0804">Transcription</keyword>
<dbReference type="Proteomes" id="UP001305779">
    <property type="component" value="Unassembled WGS sequence"/>
</dbReference>
<dbReference type="InterPro" id="IPR007219">
    <property type="entry name" value="XnlR_reg_dom"/>
</dbReference>
<evidence type="ECO:0000259" key="8">
    <source>
        <dbReference type="PROSITE" id="PS50048"/>
    </source>
</evidence>
<dbReference type="Gene3D" id="4.10.240.10">
    <property type="entry name" value="Zn(2)-C6 fungal-type DNA-binding domain"/>
    <property type="match status" value="1"/>
</dbReference>
<organism evidence="9 10">
    <name type="scientific">Zasmidium cellare</name>
    <name type="common">Wine cellar mold</name>
    <name type="synonym">Racodium cellare</name>
    <dbReference type="NCBI Taxonomy" id="395010"/>
    <lineage>
        <taxon>Eukaryota</taxon>
        <taxon>Fungi</taxon>
        <taxon>Dikarya</taxon>
        <taxon>Ascomycota</taxon>
        <taxon>Pezizomycotina</taxon>
        <taxon>Dothideomycetes</taxon>
        <taxon>Dothideomycetidae</taxon>
        <taxon>Mycosphaerellales</taxon>
        <taxon>Mycosphaerellaceae</taxon>
        <taxon>Zasmidium</taxon>
    </lineage>
</organism>
<dbReference type="InterPro" id="IPR036864">
    <property type="entry name" value="Zn2-C6_fun-type_DNA-bd_sf"/>
</dbReference>
<evidence type="ECO:0000313" key="9">
    <source>
        <dbReference type="EMBL" id="KAK4500752.1"/>
    </source>
</evidence>
<feature type="region of interest" description="Disordered" evidence="7">
    <location>
        <begin position="75"/>
        <end position="132"/>
    </location>
</feature>
<dbReference type="Pfam" id="PF04082">
    <property type="entry name" value="Fungal_trans"/>
    <property type="match status" value="1"/>
</dbReference>
<dbReference type="PROSITE" id="PS50048">
    <property type="entry name" value="ZN2_CY6_FUNGAL_2"/>
    <property type="match status" value="1"/>
</dbReference>
<feature type="compositionally biased region" description="Low complexity" evidence="7">
    <location>
        <begin position="152"/>
        <end position="161"/>
    </location>
</feature>
<keyword evidence="4" id="KW-0238">DNA-binding</keyword>
<dbReference type="InterPro" id="IPR051711">
    <property type="entry name" value="Stress_Response_Reg"/>
</dbReference>
<dbReference type="SMART" id="SM00906">
    <property type="entry name" value="Fungal_trans"/>
    <property type="match status" value="1"/>
</dbReference>
<evidence type="ECO:0000256" key="6">
    <source>
        <dbReference type="ARBA" id="ARBA00023242"/>
    </source>
</evidence>
<dbReference type="Pfam" id="PF00172">
    <property type="entry name" value="Zn_clus"/>
    <property type="match status" value="1"/>
</dbReference>
<evidence type="ECO:0000256" key="7">
    <source>
        <dbReference type="SAM" id="MobiDB-lite"/>
    </source>
</evidence>
<sequence>MDATSPDDSSRRPLRVPRRTPKACKQCRISKIRCSGEHPCTRCSKRGVPCVFPSDEAHVSIPISYFEELKRKAEGLDRSQTPDGQEGGTVLATGSGQRGFGNGKEDERPVKRPRTSSSWPAPSTGSFAASNALPAELDPRLRPQTAGLDALADASAHASHGQGNSAWATPTGPSPHNPLVGQNLSFIYDNVGRIRSLGPTSSWAYCQRALALLQSHSPNPNRPPTATNMDGAAFRLRWNPSATIEPSDVKNLPAADYTQYLYSTVRFHLAELWGIIDDSQFMKRFNQFQTSCLETARNHRLWFVQYLFVLAFGKAFLNHPGQSTSGAPPGSEFASRAMALMPDVADMHEEGILAVEVLSLAALYFQAIDMRISAYQLIGQALRLAYVEGLHLQIPEDIVDPGFAARCHKAWWVVYVLDREMTVTMGCPNHLSENEISAPLPAAQESQLLAHGFGLRVRLAKLMAKTCTTVYSIEQGLGQPFVNSTTDILHELAAVSRDLEAVVSDYKRSPKGDLPNIFRHITLSYHHCIVLTTRPLVMWLFMHCLQSYPSEPQQLAAPIEALLQAGAESANSVLVMLSALAERNLLETFLPFQLEYVFSSSTLLSLLGAMLPTYLPDPAWQKNAFTVLDGMIAARNVVAPLRKSELQDIEELLEPIRHHTFLAAEEPQQSTIPQQQGAHDIATVDTSAMPDGTFAGGLDGADDLLSAWDELYGLAQPMSSGDFMLGLAEQLELGDLEGSFLLQ</sequence>
<gene>
    <name evidence="9" type="ORF">PRZ48_008942</name>
</gene>
<keyword evidence="3" id="KW-0805">Transcription regulation</keyword>
<evidence type="ECO:0000256" key="3">
    <source>
        <dbReference type="ARBA" id="ARBA00023015"/>
    </source>
</evidence>